<reference evidence="2 3" key="1">
    <citation type="journal article" date="2016" name="Nat. Commun.">
        <title>Thousands of microbial genomes shed light on interconnected biogeochemical processes in an aquifer system.</title>
        <authorList>
            <person name="Anantharaman K."/>
            <person name="Brown C.T."/>
            <person name="Hug L.A."/>
            <person name="Sharon I."/>
            <person name="Castelle C.J."/>
            <person name="Probst A.J."/>
            <person name="Thomas B.C."/>
            <person name="Singh A."/>
            <person name="Wilkins M.J."/>
            <person name="Karaoz U."/>
            <person name="Brodie E.L."/>
            <person name="Williams K.H."/>
            <person name="Hubbard S.S."/>
            <person name="Banfield J.F."/>
        </authorList>
    </citation>
    <scope>NUCLEOTIDE SEQUENCE [LARGE SCALE GENOMIC DNA]</scope>
</reference>
<feature type="transmembrane region" description="Helical" evidence="1">
    <location>
        <begin position="557"/>
        <end position="573"/>
    </location>
</feature>
<evidence type="ECO:0000313" key="3">
    <source>
        <dbReference type="Proteomes" id="UP000176854"/>
    </source>
</evidence>
<feature type="transmembrane region" description="Helical" evidence="1">
    <location>
        <begin position="406"/>
        <end position="424"/>
    </location>
</feature>
<gene>
    <name evidence="2" type="ORF">A2154_01525</name>
</gene>
<feature type="transmembrane region" description="Helical" evidence="1">
    <location>
        <begin position="12"/>
        <end position="31"/>
    </location>
</feature>
<dbReference type="STRING" id="1798373.A2154_01525"/>
<evidence type="ECO:0008006" key="4">
    <source>
        <dbReference type="Google" id="ProtNLM"/>
    </source>
</evidence>
<dbReference type="Proteomes" id="UP000176854">
    <property type="component" value="Unassembled WGS sequence"/>
</dbReference>
<organism evidence="2 3">
    <name type="scientific">Candidatus Gottesmanbacteria bacterium RBG_16_43_7</name>
    <dbReference type="NCBI Taxonomy" id="1798373"/>
    <lineage>
        <taxon>Bacteria</taxon>
        <taxon>Candidatus Gottesmaniibacteriota</taxon>
    </lineage>
</organism>
<feature type="transmembrane region" description="Helical" evidence="1">
    <location>
        <begin position="153"/>
        <end position="174"/>
    </location>
</feature>
<feature type="transmembrane region" description="Helical" evidence="1">
    <location>
        <begin position="72"/>
        <end position="94"/>
    </location>
</feature>
<feature type="transmembrane region" description="Helical" evidence="1">
    <location>
        <begin position="100"/>
        <end position="117"/>
    </location>
</feature>
<proteinExistence type="predicted"/>
<keyword evidence="1" id="KW-0472">Membrane</keyword>
<accession>A0A1F5Z7E7</accession>
<feature type="transmembrane region" description="Helical" evidence="1">
    <location>
        <begin position="195"/>
        <end position="212"/>
    </location>
</feature>
<feature type="transmembrane region" description="Helical" evidence="1">
    <location>
        <begin position="336"/>
        <end position="359"/>
    </location>
</feature>
<comment type="caution">
    <text evidence="2">The sequence shown here is derived from an EMBL/GenBank/DDBJ whole genome shotgun (WGS) entry which is preliminary data.</text>
</comment>
<protein>
    <recommendedName>
        <fullName evidence="4">Membrane protein 6-pyruvoyl-tetrahydropterin synthase-related domain-containing protein</fullName>
    </recommendedName>
</protein>
<dbReference type="AlphaFoldDB" id="A0A1F5Z7E7"/>
<dbReference type="EMBL" id="MFJC01000069">
    <property type="protein sequence ID" value="OGG08350.1"/>
    <property type="molecule type" value="Genomic_DNA"/>
</dbReference>
<feature type="transmembrane region" description="Helical" evidence="1">
    <location>
        <begin position="305"/>
        <end position="324"/>
    </location>
</feature>
<keyword evidence="1" id="KW-1133">Transmembrane helix</keyword>
<feature type="transmembrane region" description="Helical" evidence="1">
    <location>
        <begin position="218"/>
        <end position="234"/>
    </location>
</feature>
<sequence>MAILNKLLSNHYVQLFLLLLFPLLALLRPGLPLTHDGQDHVARIANFYQSLSDGNIIPRWAGNLNWGYGHPVLMFLYPLPSYVASIFHIIGINLVDSTKLVFGLSFIASGLFMYLFVAKAWGKMTGFIAALLYNFAPYRFVDLYIRGAIGEHVAFIWPPLICFFLFKLSGINISNVNSHPQRIMYQVSSIKQKKSIIFHGLGLALSVVFLILSHNALAIMFLAVIFLYFLYLLFIKKKQKFWFLITSFTSLMIGFILSCFYWFPAVFEGKYTLRDIVTQGEFADRFSSFYSFIYSPWNYGGSAEFSKQIGLVHWIGIILLLYFLVKKKFKFSQTALYIGCLAVLVLTLFLMTPISTFVWNSVSILQKFQFPWRFLSVTVFVSAFLAASGFFHAIQIITDRYQLKEKYTIFVLSFLILALTYTMWQPKGYLIKPESFYTYVYNGTTDTGESSPIWSVRFMERRPAVPAFVAQGHAAIRLLQKTTTERDYEIKSESKTRIVENTLYFPGWRVYVDGYPVSVEFQDPTYRGLITYWLESGSHVVNLRFTDTKIRRLADDVSLTGLVVLFIIGMYVWRLKT</sequence>
<feature type="transmembrane region" description="Helical" evidence="1">
    <location>
        <begin position="371"/>
        <end position="394"/>
    </location>
</feature>
<evidence type="ECO:0000256" key="1">
    <source>
        <dbReference type="SAM" id="Phobius"/>
    </source>
</evidence>
<name>A0A1F5Z7E7_9BACT</name>
<feature type="transmembrane region" description="Helical" evidence="1">
    <location>
        <begin position="241"/>
        <end position="263"/>
    </location>
</feature>
<keyword evidence="1" id="KW-0812">Transmembrane</keyword>
<evidence type="ECO:0000313" key="2">
    <source>
        <dbReference type="EMBL" id="OGG08350.1"/>
    </source>
</evidence>